<dbReference type="Proteomes" id="UP001151760">
    <property type="component" value="Unassembled WGS sequence"/>
</dbReference>
<sequence>MNYLLNVQPKLAPLNPTTNVNAEDNNNNQAVNAPFDEDEFINPFFTPIHKVAKSSSRNVDTSNMHIFYQRHRSDYHWTRDHPLEQVRRYPSKPNIKEAMADHAWIESMQEELHQFDILRVWELVDKPYGKNVFKVVMKEQIG</sequence>
<reference evidence="1" key="2">
    <citation type="submission" date="2022-01" db="EMBL/GenBank/DDBJ databases">
        <authorList>
            <person name="Yamashiro T."/>
            <person name="Shiraishi A."/>
            <person name="Satake H."/>
            <person name="Nakayama K."/>
        </authorList>
    </citation>
    <scope>NUCLEOTIDE SEQUENCE</scope>
</reference>
<evidence type="ECO:0000313" key="1">
    <source>
        <dbReference type="EMBL" id="GJU04160.1"/>
    </source>
</evidence>
<evidence type="ECO:0008006" key="3">
    <source>
        <dbReference type="Google" id="ProtNLM"/>
    </source>
</evidence>
<name>A0ABQ5IWR8_9ASTR</name>
<accession>A0ABQ5IWR8</accession>
<comment type="caution">
    <text evidence="1">The sequence shown here is derived from an EMBL/GenBank/DDBJ whole genome shotgun (WGS) entry which is preliminary data.</text>
</comment>
<gene>
    <name evidence="1" type="ORF">Tco_1114498</name>
</gene>
<proteinExistence type="predicted"/>
<organism evidence="1 2">
    <name type="scientific">Tanacetum coccineum</name>
    <dbReference type="NCBI Taxonomy" id="301880"/>
    <lineage>
        <taxon>Eukaryota</taxon>
        <taxon>Viridiplantae</taxon>
        <taxon>Streptophyta</taxon>
        <taxon>Embryophyta</taxon>
        <taxon>Tracheophyta</taxon>
        <taxon>Spermatophyta</taxon>
        <taxon>Magnoliopsida</taxon>
        <taxon>eudicotyledons</taxon>
        <taxon>Gunneridae</taxon>
        <taxon>Pentapetalae</taxon>
        <taxon>asterids</taxon>
        <taxon>campanulids</taxon>
        <taxon>Asterales</taxon>
        <taxon>Asteraceae</taxon>
        <taxon>Asteroideae</taxon>
        <taxon>Anthemideae</taxon>
        <taxon>Anthemidinae</taxon>
        <taxon>Tanacetum</taxon>
    </lineage>
</organism>
<keyword evidence="2" id="KW-1185">Reference proteome</keyword>
<evidence type="ECO:0000313" key="2">
    <source>
        <dbReference type="Proteomes" id="UP001151760"/>
    </source>
</evidence>
<reference evidence="1" key="1">
    <citation type="journal article" date="2022" name="Int. J. Mol. Sci.">
        <title>Draft Genome of Tanacetum Coccineum: Genomic Comparison of Closely Related Tanacetum-Family Plants.</title>
        <authorList>
            <person name="Yamashiro T."/>
            <person name="Shiraishi A."/>
            <person name="Nakayama K."/>
            <person name="Satake H."/>
        </authorList>
    </citation>
    <scope>NUCLEOTIDE SEQUENCE</scope>
</reference>
<dbReference type="EMBL" id="BQNB010021222">
    <property type="protein sequence ID" value="GJU04160.1"/>
    <property type="molecule type" value="Genomic_DNA"/>
</dbReference>
<protein>
    <recommendedName>
        <fullName evidence="3">Gag-Pol polyprotein</fullName>
    </recommendedName>
</protein>